<comment type="caution">
    <text evidence="1">The sequence shown here is derived from an EMBL/GenBank/DDBJ whole genome shotgun (WGS) entry which is preliminary data.</text>
</comment>
<sequence length="453" mass="51337">MTQEVGIIGLLLNLSASITYITSQYLDEIQNNIRVRPIPWDGYIRINLLTPEDAVLIKSIEKQVKDKKLVEGDVITFSATLARLLSGALREDVAKYLLGLASELVIESPKFADSLLQLSLTDESFPYEPFVKFLDTNEHQFLLAAKTLVVLFSLKKAPSKYVNTLFTFLSKKLAASPQQNFQDIAVQSYGVLLRTKWYRALFWEGAKERVPVLLNVLKGSRNNLQLQYNTLLVLWLITFETKPSADIITEFDIVPLYFDIIKNSVKEKIIRLSIATLVNAVTLAPSKAINSLLLNSGLTLSKTLSERKWADDELVDDLEKLTTTLQEAFNSMTTFDEYKAELDSKHLRWSPPHRLDTFWKDNAEKFKEQDWKVLKQLADIISSNNNEGGIDPVVLAVALSDISHVITEFPEAVKVIERLGIKVNIMELMNHANAEVKYEALKTTQNFIAHTFK</sequence>
<organism evidence="1 2">
    <name type="scientific">Geotrichum galactomycetum</name>
    <dbReference type="NCBI Taxonomy" id="27317"/>
    <lineage>
        <taxon>Eukaryota</taxon>
        <taxon>Fungi</taxon>
        <taxon>Dikarya</taxon>
        <taxon>Ascomycota</taxon>
        <taxon>Saccharomycotina</taxon>
        <taxon>Dipodascomycetes</taxon>
        <taxon>Dipodascales</taxon>
        <taxon>Dipodascaceae</taxon>
        <taxon>Geotrichum</taxon>
    </lineage>
</organism>
<evidence type="ECO:0000313" key="2">
    <source>
        <dbReference type="Proteomes" id="UP000744676"/>
    </source>
</evidence>
<evidence type="ECO:0000313" key="1">
    <source>
        <dbReference type="EMBL" id="KAF5092924.1"/>
    </source>
</evidence>
<dbReference type="Proteomes" id="UP000744676">
    <property type="component" value="Unassembled WGS sequence"/>
</dbReference>
<gene>
    <name evidence="1" type="ORF">D0Z00_004335</name>
</gene>
<accession>A0ACB6UYV6</accession>
<name>A0ACB6UYV6_9ASCO</name>
<dbReference type="EMBL" id="QVQA01000302">
    <property type="protein sequence ID" value="KAF5092924.1"/>
    <property type="molecule type" value="Genomic_DNA"/>
</dbReference>
<keyword evidence="2" id="KW-1185">Reference proteome</keyword>
<reference evidence="1 2" key="1">
    <citation type="journal article" date="2020" name="Front. Microbiol.">
        <title>Phenotypic and Genetic Characterization of the Cheese Ripening Yeast Geotrichum candidum.</title>
        <authorList>
            <person name="Perkins V."/>
            <person name="Vignola S."/>
            <person name="Lessard M.H."/>
            <person name="Plante P.L."/>
            <person name="Corbeil J."/>
            <person name="Dugat-Bony E."/>
            <person name="Frenette M."/>
            <person name="Labrie S."/>
        </authorList>
    </citation>
    <scope>NUCLEOTIDE SEQUENCE [LARGE SCALE GENOMIC DNA]</scope>
    <source>
        <strain evidence="1 2">LMA-1147</strain>
    </source>
</reference>
<protein>
    <submittedName>
        <fullName evidence="1">Uncharacterized protein</fullName>
    </submittedName>
</protein>
<proteinExistence type="predicted"/>